<comment type="caution">
    <text evidence="1">The sequence shown here is derived from an EMBL/GenBank/DDBJ whole genome shotgun (WGS) entry which is preliminary data.</text>
</comment>
<name>A0ACA9KZG9_9GLOM</name>
<dbReference type="EMBL" id="CAJVPT010003710">
    <property type="protein sequence ID" value="CAG8499031.1"/>
    <property type="molecule type" value="Genomic_DNA"/>
</dbReference>
<protein>
    <submittedName>
        <fullName evidence="1">2171_t:CDS:1</fullName>
    </submittedName>
</protein>
<dbReference type="Proteomes" id="UP000789525">
    <property type="component" value="Unassembled WGS sequence"/>
</dbReference>
<accession>A0ACA9KZG9</accession>
<gene>
    <name evidence="1" type="ORF">ACOLOM_LOCUS2712</name>
</gene>
<reference evidence="1" key="1">
    <citation type="submission" date="2021-06" db="EMBL/GenBank/DDBJ databases">
        <authorList>
            <person name="Kallberg Y."/>
            <person name="Tangrot J."/>
            <person name="Rosling A."/>
        </authorList>
    </citation>
    <scope>NUCLEOTIDE SEQUENCE</scope>
    <source>
        <strain evidence="1">CL356</strain>
    </source>
</reference>
<keyword evidence="2" id="KW-1185">Reference proteome</keyword>
<proteinExistence type="predicted"/>
<organism evidence="1 2">
    <name type="scientific">Acaulospora colombiana</name>
    <dbReference type="NCBI Taxonomy" id="27376"/>
    <lineage>
        <taxon>Eukaryota</taxon>
        <taxon>Fungi</taxon>
        <taxon>Fungi incertae sedis</taxon>
        <taxon>Mucoromycota</taxon>
        <taxon>Glomeromycotina</taxon>
        <taxon>Glomeromycetes</taxon>
        <taxon>Diversisporales</taxon>
        <taxon>Acaulosporaceae</taxon>
        <taxon>Acaulospora</taxon>
    </lineage>
</organism>
<evidence type="ECO:0000313" key="2">
    <source>
        <dbReference type="Proteomes" id="UP000789525"/>
    </source>
</evidence>
<evidence type="ECO:0000313" key="1">
    <source>
        <dbReference type="EMBL" id="CAG8499031.1"/>
    </source>
</evidence>
<sequence length="122" mass="14054">MTETDNNINDNRVEGSIKNFNQCSIDINGEVVEGIADPDSEFSVITYEEAKEPGLEIDEVSSRIDDINGMDLTRQVLDKEIQIYLRELLEIIKPEIRQNIINFIADPNTIKKRKIPRKKSKY</sequence>